<evidence type="ECO:0000256" key="2">
    <source>
        <dbReference type="ARBA" id="ARBA00010793"/>
    </source>
</evidence>
<evidence type="ECO:0000313" key="11">
    <source>
        <dbReference type="Proteomes" id="UP001141806"/>
    </source>
</evidence>
<dbReference type="InterPro" id="IPR021825">
    <property type="entry name" value="RETICULATA-related"/>
</dbReference>
<gene>
    <name evidence="10" type="ORF">NE237_029019</name>
</gene>
<proteinExistence type="inferred from homology"/>
<evidence type="ECO:0000256" key="8">
    <source>
        <dbReference type="ARBA" id="ARBA00023136"/>
    </source>
</evidence>
<reference evidence="10" key="1">
    <citation type="journal article" date="2023" name="Plant J.">
        <title>The genome of the king protea, Protea cynaroides.</title>
        <authorList>
            <person name="Chang J."/>
            <person name="Duong T.A."/>
            <person name="Schoeman C."/>
            <person name="Ma X."/>
            <person name="Roodt D."/>
            <person name="Barker N."/>
            <person name="Li Z."/>
            <person name="Van de Peer Y."/>
            <person name="Mizrachi E."/>
        </authorList>
    </citation>
    <scope>NUCLEOTIDE SEQUENCE</scope>
    <source>
        <tissue evidence="10">Young leaves</tissue>
    </source>
</reference>
<dbReference type="Gene3D" id="1.10.245.10">
    <property type="entry name" value="SWIB/MDM2 domain"/>
    <property type="match status" value="1"/>
</dbReference>
<evidence type="ECO:0000256" key="3">
    <source>
        <dbReference type="ARBA" id="ARBA00022528"/>
    </source>
</evidence>
<dbReference type="EMBL" id="JAMYWD010000012">
    <property type="protein sequence ID" value="KAJ4952187.1"/>
    <property type="molecule type" value="Genomic_DNA"/>
</dbReference>
<dbReference type="AlphaFoldDB" id="A0A9Q0JUP3"/>
<dbReference type="InterPro" id="IPR019835">
    <property type="entry name" value="SWIB_domain"/>
</dbReference>
<dbReference type="InterPro" id="IPR003121">
    <property type="entry name" value="SWIB_MDM2_domain"/>
</dbReference>
<dbReference type="GO" id="GO:0031969">
    <property type="term" value="C:chloroplast membrane"/>
    <property type="evidence" value="ECO:0007669"/>
    <property type="project" value="UniProtKB-SubCell"/>
</dbReference>
<evidence type="ECO:0000256" key="4">
    <source>
        <dbReference type="ARBA" id="ARBA00022640"/>
    </source>
</evidence>
<keyword evidence="6" id="KW-0809">Transit peptide</keyword>
<comment type="similarity">
    <text evidence="2">Belongs to the RETICULATA family.</text>
</comment>
<comment type="caution">
    <text evidence="10">The sequence shown here is derived from an EMBL/GenBank/DDBJ whole genome shotgun (WGS) entry which is preliminary data.</text>
</comment>
<keyword evidence="11" id="KW-1185">Reference proteome</keyword>
<dbReference type="SUPFAM" id="SSF47592">
    <property type="entry name" value="SWIB/MDM2 domain"/>
    <property type="match status" value="1"/>
</dbReference>
<dbReference type="PROSITE" id="PS51925">
    <property type="entry name" value="SWIB_MDM2"/>
    <property type="match status" value="1"/>
</dbReference>
<feature type="domain" description="DM2" evidence="9">
    <location>
        <begin position="44"/>
        <end position="125"/>
    </location>
</feature>
<dbReference type="Proteomes" id="UP001141806">
    <property type="component" value="Unassembled WGS sequence"/>
</dbReference>
<accession>A0A9Q0JUP3</accession>
<evidence type="ECO:0000313" key="10">
    <source>
        <dbReference type="EMBL" id="KAJ4952187.1"/>
    </source>
</evidence>
<organism evidence="10 11">
    <name type="scientific">Protea cynaroides</name>
    <dbReference type="NCBI Taxonomy" id="273540"/>
    <lineage>
        <taxon>Eukaryota</taxon>
        <taxon>Viridiplantae</taxon>
        <taxon>Streptophyta</taxon>
        <taxon>Embryophyta</taxon>
        <taxon>Tracheophyta</taxon>
        <taxon>Spermatophyta</taxon>
        <taxon>Magnoliopsida</taxon>
        <taxon>Proteales</taxon>
        <taxon>Proteaceae</taxon>
        <taxon>Protea</taxon>
    </lineage>
</organism>
<sequence length="177" mass="19543">MSSSRVFRGSQALMAAAKVAKTRAATSSSDVAATKPRAASRNSGILKVTPVSPAMRKFLGVPETSRTEAVKKIWEYIKLNNLQNPTNKREIHCDEKLKTIFDGKEKVDLEVYHPLAEYASHATVAAIGFAARLVGTALSNRLINMKKKMDPSFEPWNKTPPTLLNAFTWGASYEFDQ</sequence>
<evidence type="ECO:0000256" key="1">
    <source>
        <dbReference type="ARBA" id="ARBA00004508"/>
    </source>
</evidence>
<evidence type="ECO:0000256" key="6">
    <source>
        <dbReference type="ARBA" id="ARBA00022946"/>
    </source>
</evidence>
<dbReference type="SMART" id="SM00151">
    <property type="entry name" value="SWIB"/>
    <property type="match status" value="1"/>
</dbReference>
<dbReference type="PANTHER" id="PTHR13844">
    <property type="entry name" value="SWI/SNF-RELATED MATRIX-ASSOCIATED ACTIN-DEPENDENT REGULATOR OF CHROMATIN SUBFAMILY D"/>
    <property type="match status" value="1"/>
</dbReference>
<keyword evidence="7" id="KW-1133">Transmembrane helix</keyword>
<evidence type="ECO:0000256" key="7">
    <source>
        <dbReference type="ARBA" id="ARBA00022989"/>
    </source>
</evidence>
<dbReference type="Pfam" id="PF11891">
    <property type="entry name" value="RETICULATA-like"/>
    <property type="match status" value="1"/>
</dbReference>
<dbReference type="OrthoDB" id="10251073at2759"/>
<protein>
    <recommendedName>
        <fullName evidence="9">DM2 domain-containing protein</fullName>
    </recommendedName>
</protein>
<keyword evidence="4" id="KW-0934">Plastid</keyword>
<keyword evidence="5" id="KW-0812">Transmembrane</keyword>
<comment type="subcellular location">
    <subcellularLocation>
        <location evidence="1">Plastid</location>
        <location evidence="1">Chloroplast membrane</location>
        <topology evidence="1">Multi-pass membrane protein</topology>
    </subcellularLocation>
</comment>
<keyword evidence="3" id="KW-0150">Chloroplast</keyword>
<evidence type="ECO:0000256" key="5">
    <source>
        <dbReference type="ARBA" id="ARBA00022692"/>
    </source>
</evidence>
<dbReference type="CDD" id="cd10567">
    <property type="entry name" value="SWIB-MDM2_like"/>
    <property type="match status" value="1"/>
</dbReference>
<dbReference type="InterPro" id="IPR036885">
    <property type="entry name" value="SWIB_MDM2_dom_sf"/>
</dbReference>
<keyword evidence="8" id="KW-0472">Membrane</keyword>
<dbReference type="Pfam" id="PF02201">
    <property type="entry name" value="SWIB"/>
    <property type="match status" value="1"/>
</dbReference>
<evidence type="ECO:0000259" key="9">
    <source>
        <dbReference type="PROSITE" id="PS51925"/>
    </source>
</evidence>
<name>A0A9Q0JUP3_9MAGN</name>